<keyword evidence="4" id="KW-1185">Reference proteome</keyword>
<dbReference type="GO" id="GO:0000978">
    <property type="term" value="F:RNA polymerase II cis-regulatory region sequence-specific DNA binding"/>
    <property type="evidence" value="ECO:0007669"/>
    <property type="project" value="TreeGrafter"/>
</dbReference>
<protein>
    <submittedName>
        <fullName evidence="5">Serine/threonine-protein kinase LATS1</fullName>
    </submittedName>
</protein>
<dbReference type="SUPFAM" id="SSF46785">
    <property type="entry name" value="Winged helix' DNA-binding domain"/>
    <property type="match status" value="1"/>
</dbReference>
<feature type="region of interest" description="Disordered" evidence="2">
    <location>
        <begin position="677"/>
        <end position="737"/>
    </location>
</feature>
<evidence type="ECO:0000313" key="5">
    <source>
        <dbReference type="WBParaSite" id="SRDH1_25520.2"/>
    </source>
</evidence>
<name>A0AA85EUG3_9TREM</name>
<feature type="compositionally biased region" description="Polar residues" evidence="2">
    <location>
        <begin position="828"/>
        <end position="840"/>
    </location>
</feature>
<dbReference type="WBParaSite" id="SRDH1_25520.2">
    <property type="protein sequence ID" value="SRDH1_25520.2"/>
    <property type="gene ID" value="SRDH1_25520"/>
</dbReference>
<feature type="region of interest" description="Disordered" evidence="2">
    <location>
        <begin position="752"/>
        <end position="853"/>
    </location>
</feature>
<feature type="compositionally biased region" description="Basic and acidic residues" evidence="2">
    <location>
        <begin position="955"/>
        <end position="964"/>
    </location>
</feature>
<feature type="compositionally biased region" description="Low complexity" evidence="2">
    <location>
        <begin position="213"/>
        <end position="231"/>
    </location>
</feature>
<dbReference type="InterPro" id="IPR036388">
    <property type="entry name" value="WH-like_DNA-bd_sf"/>
</dbReference>
<feature type="region of interest" description="Disordered" evidence="2">
    <location>
        <begin position="579"/>
        <end position="607"/>
    </location>
</feature>
<feature type="region of interest" description="Disordered" evidence="2">
    <location>
        <begin position="948"/>
        <end position="973"/>
    </location>
</feature>
<evidence type="ECO:0000313" key="4">
    <source>
        <dbReference type="Proteomes" id="UP000050792"/>
    </source>
</evidence>
<feature type="region of interest" description="Disordered" evidence="2">
    <location>
        <begin position="993"/>
        <end position="1101"/>
    </location>
</feature>
<evidence type="ECO:0000256" key="2">
    <source>
        <dbReference type="SAM" id="MobiDB-lite"/>
    </source>
</evidence>
<dbReference type="InterPro" id="IPR036390">
    <property type="entry name" value="WH_DNA-bd_sf"/>
</dbReference>
<evidence type="ECO:0000256" key="1">
    <source>
        <dbReference type="ARBA" id="ARBA00023125"/>
    </source>
</evidence>
<reference evidence="5" key="2">
    <citation type="submission" date="2023-11" db="UniProtKB">
        <authorList>
            <consortium name="WormBaseParasite"/>
        </authorList>
    </citation>
    <scope>IDENTIFICATION</scope>
</reference>
<reference evidence="4" key="1">
    <citation type="submission" date="2022-06" db="EMBL/GenBank/DDBJ databases">
        <authorList>
            <person name="Berger JAMES D."/>
            <person name="Berger JAMES D."/>
        </authorList>
    </citation>
    <scope>NUCLEOTIDE SEQUENCE [LARGE SCALE GENOMIC DNA]</scope>
</reference>
<feature type="compositionally biased region" description="Polar residues" evidence="2">
    <location>
        <begin position="993"/>
        <end position="1005"/>
    </location>
</feature>
<dbReference type="Proteomes" id="UP000050792">
    <property type="component" value="Unassembled WGS sequence"/>
</dbReference>
<feature type="compositionally biased region" description="Polar residues" evidence="2">
    <location>
        <begin position="775"/>
        <end position="797"/>
    </location>
</feature>
<feature type="compositionally biased region" description="Low complexity" evidence="2">
    <location>
        <begin position="755"/>
        <end position="767"/>
    </location>
</feature>
<feature type="region of interest" description="Disordered" evidence="2">
    <location>
        <begin position="895"/>
        <end position="926"/>
    </location>
</feature>
<dbReference type="PANTHER" id="PTHR12619">
    <property type="entry name" value="RFX TRANSCRIPTION FACTOR FAMILY"/>
    <property type="match status" value="1"/>
</dbReference>
<dbReference type="GO" id="GO:0000981">
    <property type="term" value="F:DNA-binding transcription factor activity, RNA polymerase II-specific"/>
    <property type="evidence" value="ECO:0007669"/>
    <property type="project" value="TreeGrafter"/>
</dbReference>
<feature type="compositionally biased region" description="Polar residues" evidence="2">
    <location>
        <begin position="385"/>
        <end position="405"/>
    </location>
</feature>
<feature type="region of interest" description="Disordered" evidence="2">
    <location>
        <begin position="211"/>
        <end position="235"/>
    </location>
</feature>
<feature type="compositionally biased region" description="Polar residues" evidence="2">
    <location>
        <begin position="1088"/>
        <end position="1101"/>
    </location>
</feature>
<organism evidence="4 5">
    <name type="scientific">Schistosoma rodhaini</name>
    <dbReference type="NCBI Taxonomy" id="6188"/>
    <lineage>
        <taxon>Eukaryota</taxon>
        <taxon>Metazoa</taxon>
        <taxon>Spiralia</taxon>
        <taxon>Lophotrochozoa</taxon>
        <taxon>Platyhelminthes</taxon>
        <taxon>Trematoda</taxon>
        <taxon>Digenea</taxon>
        <taxon>Strigeidida</taxon>
        <taxon>Schistosomatoidea</taxon>
        <taxon>Schistosomatidae</taxon>
        <taxon>Schistosoma</taxon>
    </lineage>
</organism>
<dbReference type="Gene3D" id="6.10.140.1290">
    <property type="match status" value="1"/>
</dbReference>
<dbReference type="AlphaFoldDB" id="A0AA85EUG3"/>
<feature type="compositionally biased region" description="Polar residues" evidence="2">
    <location>
        <begin position="596"/>
        <end position="607"/>
    </location>
</feature>
<accession>A0AA85EUG3</accession>
<dbReference type="InterPro" id="IPR003150">
    <property type="entry name" value="DNA-bd_RFX"/>
</dbReference>
<sequence>MLKSEDQDEDCAKNGYDFLKSSLSSIITQDTRTRIDALIQEVASLKDVEKLLFCLLLPVDNTHGSHCLGNTSFGFAGDELEVSSGYDVNSLGIGLFSPGGQSSLHLSNQVEQSQAYTWIMSHLEEDPSTCLRKDEVYDDYRAYCEKHHMKTLNTADFGKVMKRAFPNVKPRRLGQRGQSRYCYGGMRKKTEIQPPYLPDLTNEALGINSQNISGRSVGSPGSSSGGSFEAGSQRHMSSNSPLIRLLKSNGPDADTSSWADDPSVRAVLGIRGSVVADVAHILLEYGHQVFGIQFKSLFQLAQHLVANRYVNSRSKHAFALIAHAANPPSSFSPPPSTALAEMLQKGSVKSAFGKIQNKRQNSSTSDLSSCKSECTKNESQLLSFHAPSTNNVDSPVTNVPRSTVPDNRHLNLPIPNLNHNLNNHGSSSVPPFIASGDNPAMQMPHCSTPQRGNCYKPYELQTSLPQTSGVGAYTAAALASPSALQSSNQQLSNNPFNFTQNFRNNAINHPYSHSGAPGLTHPSTAMALAAAAAVAAHQKQQSGVSSFPSCVLGSNFSSALGPIPGPVSPSIDSRHITANTNTSTPPIAHSEKHTSILESSTPTSQRDSAYTNLGGYHSPITNSSMYPAHQITSPYPRSQQPPAPLPPGVGARSPYAQVSHLSATNTDCNQVGFKRTVLPHPGEAPGAYEPSPRFHLGGQSPNKRARYLSTASGSSSNSLSTDGPPLSGGSFPDGNERYSEQVAPVITHNTSLAVPSPASTGSSSSNPPQIPNNPTGYSGSCGTSRQYSVNNLDQSPSMPSPYYPGRYEGLEMHSPAPPSHGLLRSHHVQNNTGSSNSSWNIPGPLPSKTNLFDQQPSDYVVNSRSQSYNPNLSVSTSERTNVATVFRPPITPFTLELESEDDGDNLPRLGTSPGPQIPPSSPTEFLPFYSEAANKSAQAQLRQKHFTELTPRIHNTPDSDDRGTNSDNSSPCMTLVNRERSDIRNNCHIKSNDFATTSSMTNPVSHSDEVLSPCSSDSNDRTLTILDNLGEVNTPPMPDGLANAPSPSEVIKTSSMVRKREELQHELSTPGPADGSRSPSCPSNSGSVQCSSSADVSITAF</sequence>
<dbReference type="FunFam" id="1.10.10.10:FF:000422">
    <property type="entry name" value="DNA-binding protein RFX7"/>
    <property type="match status" value="1"/>
</dbReference>
<evidence type="ECO:0000259" key="3">
    <source>
        <dbReference type="Pfam" id="PF02257"/>
    </source>
</evidence>
<feature type="domain" description="RFX-type winged-helix" evidence="3">
    <location>
        <begin position="113"/>
        <end position="189"/>
    </location>
</feature>
<feature type="compositionally biased region" description="Low complexity" evidence="2">
    <location>
        <begin position="709"/>
        <end position="720"/>
    </location>
</feature>
<dbReference type="PANTHER" id="PTHR12619:SF21">
    <property type="entry name" value="RFX-TYPE WINGED-HELIX DOMAIN-CONTAINING PROTEIN"/>
    <property type="match status" value="1"/>
</dbReference>
<feature type="region of interest" description="Disordered" evidence="2">
    <location>
        <begin position="385"/>
        <end position="408"/>
    </location>
</feature>
<keyword evidence="1" id="KW-0238">DNA-binding</keyword>
<feature type="compositionally biased region" description="Low complexity" evidence="2">
    <location>
        <begin position="1075"/>
        <end position="1087"/>
    </location>
</feature>
<dbReference type="Pfam" id="PF02257">
    <property type="entry name" value="RFX_DNA_binding"/>
    <property type="match status" value="1"/>
</dbReference>
<feature type="region of interest" description="Disordered" evidence="2">
    <location>
        <begin position="621"/>
        <end position="653"/>
    </location>
</feature>
<dbReference type="InterPro" id="IPR039779">
    <property type="entry name" value="RFX-like"/>
</dbReference>
<dbReference type="Gene3D" id="1.10.10.10">
    <property type="entry name" value="Winged helix-like DNA-binding domain superfamily/Winged helix DNA-binding domain"/>
    <property type="match status" value="1"/>
</dbReference>
<proteinExistence type="predicted"/>